<dbReference type="Pfam" id="PF00756">
    <property type="entry name" value="Esterase"/>
    <property type="match status" value="1"/>
</dbReference>
<sequence length="254" mass="29249">MVHTWDIAIPELTGEETRKAYIYLPVSYDYSGDKRYPVLYMFDGHNVFFDSHATYGKSWGMMEYMDSTQTEMIIAAVECNHSPKNGRLEEYSPFSFRDSEFGFVKGRGKLTMDWMSGPFKAYIDEHYRTLGDREHTFIAGSSMGGLMSLYALLEYNSVYSRAAALSPSVALVPQPAERMIRNAKPAADTVLYMDYGELEMGRRDNIRRCFSRTAELLMMKRILLDCRVVPGGTHCEASWERQIPFFMNTLLYRP</sequence>
<dbReference type="InterPro" id="IPR000801">
    <property type="entry name" value="Esterase-like"/>
</dbReference>
<evidence type="ECO:0000313" key="1">
    <source>
        <dbReference type="EMBL" id="HIX52321.1"/>
    </source>
</evidence>
<reference evidence="1" key="2">
    <citation type="submission" date="2021-04" db="EMBL/GenBank/DDBJ databases">
        <authorList>
            <person name="Gilroy R."/>
        </authorList>
    </citation>
    <scope>NUCLEOTIDE SEQUENCE</scope>
    <source>
        <strain evidence="1">ChiGjej4B4-12881</strain>
    </source>
</reference>
<name>A0A9D1W4G3_9FIRM</name>
<accession>A0A9D1W4G3</accession>
<dbReference type="AlphaFoldDB" id="A0A9D1W4G3"/>
<protein>
    <submittedName>
        <fullName evidence="1">Alpha/beta hydrolase</fullName>
    </submittedName>
</protein>
<gene>
    <name evidence="1" type="ORF">IAA28_05910</name>
</gene>
<evidence type="ECO:0000313" key="2">
    <source>
        <dbReference type="Proteomes" id="UP000886780"/>
    </source>
</evidence>
<dbReference type="PANTHER" id="PTHR48098:SF6">
    <property type="entry name" value="FERRI-BACILLIBACTIN ESTERASE BESA"/>
    <property type="match status" value="1"/>
</dbReference>
<dbReference type="GO" id="GO:0016787">
    <property type="term" value="F:hydrolase activity"/>
    <property type="evidence" value="ECO:0007669"/>
    <property type="project" value="UniProtKB-KW"/>
</dbReference>
<comment type="caution">
    <text evidence="1">The sequence shown here is derived from an EMBL/GenBank/DDBJ whole genome shotgun (WGS) entry which is preliminary data.</text>
</comment>
<dbReference type="PANTHER" id="PTHR48098">
    <property type="entry name" value="ENTEROCHELIN ESTERASE-RELATED"/>
    <property type="match status" value="1"/>
</dbReference>
<dbReference type="EMBL" id="DXEU01000103">
    <property type="protein sequence ID" value="HIX52321.1"/>
    <property type="molecule type" value="Genomic_DNA"/>
</dbReference>
<dbReference type="Gene3D" id="3.40.50.1820">
    <property type="entry name" value="alpha/beta hydrolase"/>
    <property type="match status" value="1"/>
</dbReference>
<dbReference type="InterPro" id="IPR050583">
    <property type="entry name" value="Mycobacterial_A85_antigen"/>
</dbReference>
<reference evidence="1" key="1">
    <citation type="journal article" date="2021" name="PeerJ">
        <title>Extensive microbial diversity within the chicken gut microbiome revealed by metagenomics and culture.</title>
        <authorList>
            <person name="Gilroy R."/>
            <person name="Ravi A."/>
            <person name="Getino M."/>
            <person name="Pursley I."/>
            <person name="Horton D.L."/>
            <person name="Alikhan N.F."/>
            <person name="Baker D."/>
            <person name="Gharbi K."/>
            <person name="Hall N."/>
            <person name="Watson M."/>
            <person name="Adriaenssens E.M."/>
            <person name="Foster-Nyarko E."/>
            <person name="Jarju S."/>
            <person name="Secka A."/>
            <person name="Antonio M."/>
            <person name="Oren A."/>
            <person name="Chaudhuri R.R."/>
            <person name="La Ragione R."/>
            <person name="Hildebrand F."/>
            <person name="Pallen M.J."/>
        </authorList>
    </citation>
    <scope>NUCLEOTIDE SEQUENCE</scope>
    <source>
        <strain evidence="1">ChiGjej4B4-12881</strain>
    </source>
</reference>
<dbReference type="Proteomes" id="UP000886780">
    <property type="component" value="Unassembled WGS sequence"/>
</dbReference>
<proteinExistence type="predicted"/>
<organism evidence="1 2">
    <name type="scientific">Candidatus Lachnoclostridium stercoripullorum</name>
    <dbReference type="NCBI Taxonomy" id="2838635"/>
    <lineage>
        <taxon>Bacteria</taxon>
        <taxon>Bacillati</taxon>
        <taxon>Bacillota</taxon>
        <taxon>Clostridia</taxon>
        <taxon>Lachnospirales</taxon>
        <taxon>Lachnospiraceae</taxon>
    </lineage>
</organism>
<keyword evidence="1" id="KW-0378">Hydrolase</keyword>
<dbReference type="InterPro" id="IPR029058">
    <property type="entry name" value="AB_hydrolase_fold"/>
</dbReference>
<dbReference type="SUPFAM" id="SSF53474">
    <property type="entry name" value="alpha/beta-Hydrolases"/>
    <property type="match status" value="1"/>
</dbReference>